<dbReference type="PANTHER" id="PTHR10210:SF41">
    <property type="entry name" value="RIBOSE-PHOSPHATE PYROPHOSPHOKINASE 1, CHLOROPLASTIC"/>
    <property type="match status" value="1"/>
</dbReference>
<dbReference type="AlphaFoldDB" id="A0A643FBE9"/>
<evidence type="ECO:0000256" key="1">
    <source>
        <dbReference type="ARBA" id="ARBA00022727"/>
    </source>
</evidence>
<dbReference type="RefSeq" id="WP_151124148.1">
    <property type="nucleotide sequence ID" value="NZ_CP088081.1"/>
</dbReference>
<dbReference type="InterPro" id="IPR029057">
    <property type="entry name" value="PRTase-like"/>
</dbReference>
<dbReference type="Pfam" id="PF00156">
    <property type="entry name" value="Pribosyltran"/>
    <property type="match status" value="1"/>
</dbReference>
<dbReference type="Proteomes" id="UP000430120">
    <property type="component" value="Unassembled WGS sequence"/>
</dbReference>
<comment type="similarity">
    <text evidence="2">Belongs to the ribose-phosphate pyrophosphokinase family.</text>
</comment>
<evidence type="ECO:0000259" key="4">
    <source>
        <dbReference type="Pfam" id="PF13793"/>
    </source>
</evidence>
<dbReference type="EMBL" id="VZPB01000022">
    <property type="protein sequence ID" value="KAB0582062.1"/>
    <property type="molecule type" value="Genomic_DNA"/>
</dbReference>
<dbReference type="InterPro" id="IPR029099">
    <property type="entry name" value="Pribosyltran_N"/>
</dbReference>
<keyword evidence="5" id="KW-0808">Transferase</keyword>
<comment type="caution">
    <text evidence="5">The sequence shown here is derived from an EMBL/GenBank/DDBJ whole genome shotgun (WGS) entry which is preliminary data.</text>
</comment>
<keyword evidence="6" id="KW-1185">Reference proteome</keyword>
<accession>A0A643FBE9</accession>
<feature type="domain" description="Phosphoribosyltransferase" evidence="3">
    <location>
        <begin position="167"/>
        <end position="254"/>
    </location>
</feature>
<dbReference type="PANTHER" id="PTHR10210">
    <property type="entry name" value="RIBOSE-PHOSPHATE DIPHOSPHOKINASE FAMILY MEMBER"/>
    <property type="match status" value="1"/>
</dbReference>
<protein>
    <submittedName>
        <fullName evidence="5">Ribose-phosphate diphosphokinase</fullName>
        <ecNumber evidence="5">2.7.6.1</ecNumber>
    </submittedName>
</protein>
<dbReference type="InterPro" id="IPR000836">
    <property type="entry name" value="PRTase_dom"/>
</dbReference>
<keyword evidence="1 2" id="KW-0545">Nucleotide biosynthesis</keyword>
<evidence type="ECO:0000256" key="2">
    <source>
        <dbReference type="RuleBase" id="RU004324"/>
    </source>
</evidence>
<proteinExistence type="inferred from homology"/>
<evidence type="ECO:0000313" key="5">
    <source>
        <dbReference type="EMBL" id="KAB0582062.1"/>
    </source>
</evidence>
<dbReference type="GO" id="GO:0006015">
    <property type="term" value="P:5-phosphoribose 1-diphosphate biosynthetic process"/>
    <property type="evidence" value="ECO:0007669"/>
    <property type="project" value="TreeGrafter"/>
</dbReference>
<dbReference type="Pfam" id="PF13793">
    <property type="entry name" value="Pribosyltran_N"/>
    <property type="match status" value="1"/>
</dbReference>
<dbReference type="GO" id="GO:0002189">
    <property type="term" value="C:ribose phosphate diphosphokinase complex"/>
    <property type="evidence" value="ECO:0007669"/>
    <property type="project" value="TreeGrafter"/>
</dbReference>
<sequence>MSPRWPSATAVLAFEDEQRPAQALATALGLPLRLVQRHRFPDGELKLTLPTPLQGTVLLYRSLHQPNEKLVELLISAPAARALGAERLLLVCPYLAYMRQDIAFHPGEAVSQRHIAGLLAGHFDGLVTVDPHLHRIASLDEVMPGCRAVSLSAAGLLGRWVCQHVGQPLLLGPDGEAEQWVREAASASGCDGAWCLKERHGDREVTVRLPEGIDFRGCAVVLIDDMASTGRTLVAAARLALAAGAASVDVAVTHGLFVGEAMAELAAAGVRHVWSSDCVPHTSNAIPMAPLLAQGVETVLAG</sequence>
<dbReference type="OrthoDB" id="324294at2"/>
<dbReference type="CDD" id="cd06223">
    <property type="entry name" value="PRTases_typeI"/>
    <property type="match status" value="1"/>
</dbReference>
<dbReference type="GO" id="GO:0006164">
    <property type="term" value="P:purine nucleotide biosynthetic process"/>
    <property type="evidence" value="ECO:0007669"/>
    <property type="project" value="TreeGrafter"/>
</dbReference>
<dbReference type="SUPFAM" id="SSF53271">
    <property type="entry name" value="PRTase-like"/>
    <property type="match status" value="2"/>
</dbReference>
<dbReference type="NCBIfam" id="TIGR01251">
    <property type="entry name" value="ribP_PPkin"/>
    <property type="match status" value="1"/>
</dbReference>
<evidence type="ECO:0000259" key="3">
    <source>
        <dbReference type="Pfam" id="PF00156"/>
    </source>
</evidence>
<dbReference type="GO" id="GO:0004749">
    <property type="term" value="F:ribose phosphate diphosphokinase activity"/>
    <property type="evidence" value="ECO:0007669"/>
    <property type="project" value="UniProtKB-EC"/>
</dbReference>
<keyword evidence="5" id="KW-0418">Kinase</keyword>
<dbReference type="InterPro" id="IPR005946">
    <property type="entry name" value="Rib-P_diPkinase"/>
</dbReference>
<reference evidence="5 6" key="1">
    <citation type="submission" date="2019-09" db="EMBL/GenBank/DDBJ databases">
        <title>Draft genome sequences of 48 bacterial type strains from the CCUG.</title>
        <authorList>
            <person name="Tunovic T."/>
            <person name="Pineiro-Iglesias B."/>
            <person name="Unosson C."/>
            <person name="Inganas E."/>
            <person name="Ohlen M."/>
            <person name="Cardew S."/>
            <person name="Jensie-Markopoulos S."/>
            <person name="Salva-Serra F."/>
            <person name="Jaen-Luchoro D."/>
            <person name="Karlsson R."/>
            <person name="Svensson-Stadler L."/>
            <person name="Chun J."/>
            <person name="Moore E."/>
        </authorList>
    </citation>
    <scope>NUCLEOTIDE SEQUENCE [LARGE SCALE GENOMIC DNA]</scope>
    <source>
        <strain evidence="5 6">CCUG 30977</strain>
    </source>
</reference>
<dbReference type="GO" id="GO:0005737">
    <property type="term" value="C:cytoplasm"/>
    <property type="evidence" value="ECO:0007669"/>
    <property type="project" value="TreeGrafter"/>
</dbReference>
<dbReference type="NCBIfam" id="NF005537">
    <property type="entry name" value="PRK07199.1"/>
    <property type="match status" value="1"/>
</dbReference>
<dbReference type="GO" id="GO:0000287">
    <property type="term" value="F:magnesium ion binding"/>
    <property type="evidence" value="ECO:0007669"/>
    <property type="project" value="InterPro"/>
</dbReference>
<evidence type="ECO:0000313" key="6">
    <source>
        <dbReference type="Proteomes" id="UP000430120"/>
    </source>
</evidence>
<dbReference type="Gene3D" id="3.40.50.2020">
    <property type="match status" value="2"/>
</dbReference>
<organism evidence="5 6">
    <name type="scientific">Ideonella dechloratans</name>
    <dbReference type="NCBI Taxonomy" id="36863"/>
    <lineage>
        <taxon>Bacteria</taxon>
        <taxon>Pseudomonadati</taxon>
        <taxon>Pseudomonadota</taxon>
        <taxon>Betaproteobacteria</taxon>
        <taxon>Burkholderiales</taxon>
        <taxon>Sphaerotilaceae</taxon>
        <taxon>Ideonella</taxon>
    </lineage>
</organism>
<feature type="domain" description="Ribose-phosphate pyrophosphokinase N-terminal" evidence="4">
    <location>
        <begin position="11"/>
        <end position="120"/>
    </location>
</feature>
<dbReference type="SMART" id="SM01400">
    <property type="entry name" value="Pribosyltran_N"/>
    <property type="match status" value="1"/>
</dbReference>
<name>A0A643FBE9_IDEDE</name>
<dbReference type="EC" id="2.7.6.1" evidence="5"/>
<dbReference type="GO" id="GO:0016301">
    <property type="term" value="F:kinase activity"/>
    <property type="evidence" value="ECO:0007669"/>
    <property type="project" value="UniProtKB-KW"/>
</dbReference>
<gene>
    <name evidence="5" type="primary">prs</name>
    <name evidence="5" type="ORF">F7Q92_10765</name>
</gene>